<dbReference type="Proteomes" id="UP001218218">
    <property type="component" value="Unassembled WGS sequence"/>
</dbReference>
<accession>A0AAD6YYA8</accession>
<gene>
    <name evidence="2" type="ORF">DFH08DRAFT_827862</name>
</gene>
<protein>
    <submittedName>
        <fullName evidence="2">Uncharacterized protein</fullName>
    </submittedName>
</protein>
<evidence type="ECO:0000313" key="3">
    <source>
        <dbReference type="Proteomes" id="UP001218218"/>
    </source>
</evidence>
<evidence type="ECO:0000313" key="2">
    <source>
        <dbReference type="EMBL" id="KAJ7301084.1"/>
    </source>
</evidence>
<proteinExistence type="predicted"/>
<evidence type="ECO:0000256" key="1">
    <source>
        <dbReference type="SAM" id="MobiDB-lite"/>
    </source>
</evidence>
<comment type="caution">
    <text evidence="2">The sequence shown here is derived from an EMBL/GenBank/DDBJ whole genome shotgun (WGS) entry which is preliminary data.</text>
</comment>
<feature type="region of interest" description="Disordered" evidence="1">
    <location>
        <begin position="250"/>
        <end position="280"/>
    </location>
</feature>
<dbReference type="EMBL" id="JARIHO010000144">
    <property type="protein sequence ID" value="KAJ7301084.1"/>
    <property type="molecule type" value="Genomic_DNA"/>
</dbReference>
<name>A0AAD6YYA8_9AGAR</name>
<sequence length="280" mass="30152">MWFNFWVTSSLGPKYAADTGSRPLSIQHWDSGATPTKDSFTRGLCELNDVSGVSDSATTKWKAWKRGTYSSRRGKGTAAAASLLLTAASVRLTAAARAAFSPSPHIAELPVDIPKPVIQRLKSIMGLVSQDQIDSWHEFCAAQTEPAIKTNPWILPSINKFLSKISQDNWDITPYHSNYVDTAHASRNTETAVGVALLTGILQQNGRLDYLAAPTPHSGSGSVPDFSESEGHGTADGTIMFNRSGLMLSQELPRLPPPSIPSRTTIEPEDPVIASDPVAP</sequence>
<keyword evidence="3" id="KW-1185">Reference proteome</keyword>
<reference evidence="2" key="1">
    <citation type="submission" date="2023-03" db="EMBL/GenBank/DDBJ databases">
        <title>Massive genome expansion in bonnet fungi (Mycena s.s.) driven by repeated elements and novel gene families across ecological guilds.</title>
        <authorList>
            <consortium name="Lawrence Berkeley National Laboratory"/>
            <person name="Harder C.B."/>
            <person name="Miyauchi S."/>
            <person name="Viragh M."/>
            <person name="Kuo A."/>
            <person name="Thoen E."/>
            <person name="Andreopoulos B."/>
            <person name="Lu D."/>
            <person name="Skrede I."/>
            <person name="Drula E."/>
            <person name="Henrissat B."/>
            <person name="Morin E."/>
            <person name="Kohler A."/>
            <person name="Barry K."/>
            <person name="LaButti K."/>
            <person name="Morin E."/>
            <person name="Salamov A."/>
            <person name="Lipzen A."/>
            <person name="Mereny Z."/>
            <person name="Hegedus B."/>
            <person name="Baldrian P."/>
            <person name="Stursova M."/>
            <person name="Weitz H."/>
            <person name="Taylor A."/>
            <person name="Grigoriev I.V."/>
            <person name="Nagy L.G."/>
            <person name="Martin F."/>
            <person name="Kauserud H."/>
        </authorList>
    </citation>
    <scope>NUCLEOTIDE SEQUENCE</scope>
    <source>
        <strain evidence="2">CBHHK002</strain>
    </source>
</reference>
<dbReference type="AlphaFoldDB" id="A0AAD6YYA8"/>
<organism evidence="2 3">
    <name type="scientific">Mycena albidolilacea</name>
    <dbReference type="NCBI Taxonomy" id="1033008"/>
    <lineage>
        <taxon>Eukaryota</taxon>
        <taxon>Fungi</taxon>
        <taxon>Dikarya</taxon>
        <taxon>Basidiomycota</taxon>
        <taxon>Agaricomycotina</taxon>
        <taxon>Agaricomycetes</taxon>
        <taxon>Agaricomycetidae</taxon>
        <taxon>Agaricales</taxon>
        <taxon>Marasmiineae</taxon>
        <taxon>Mycenaceae</taxon>
        <taxon>Mycena</taxon>
    </lineage>
</organism>
<feature type="region of interest" description="Disordered" evidence="1">
    <location>
        <begin position="214"/>
        <end position="236"/>
    </location>
</feature>